<accession>A0A0F9TJS3</accession>
<evidence type="ECO:0000313" key="1">
    <source>
        <dbReference type="EMBL" id="KKN75157.1"/>
    </source>
</evidence>
<sequence>MTTGWGYYLQTPEQRDVDELGSKLSVVLNCPVHFPAWGKNMFECLCGVIFPLYIVKGGDWEKIKQKHLEEKELIGV</sequence>
<protein>
    <submittedName>
        <fullName evidence="1">Uncharacterized protein</fullName>
    </submittedName>
</protein>
<reference evidence="1" key="1">
    <citation type="journal article" date="2015" name="Nature">
        <title>Complex archaea that bridge the gap between prokaryotes and eukaryotes.</title>
        <authorList>
            <person name="Spang A."/>
            <person name="Saw J.H."/>
            <person name="Jorgensen S.L."/>
            <person name="Zaremba-Niedzwiedzka K."/>
            <person name="Martijn J."/>
            <person name="Lind A.E."/>
            <person name="van Eijk R."/>
            <person name="Schleper C."/>
            <person name="Guy L."/>
            <person name="Ettema T.J."/>
        </authorList>
    </citation>
    <scope>NUCLEOTIDE SEQUENCE</scope>
</reference>
<name>A0A0F9TJS3_9ZZZZ</name>
<dbReference type="EMBL" id="LAZR01000314">
    <property type="protein sequence ID" value="KKN75157.1"/>
    <property type="molecule type" value="Genomic_DNA"/>
</dbReference>
<comment type="caution">
    <text evidence="1">The sequence shown here is derived from an EMBL/GenBank/DDBJ whole genome shotgun (WGS) entry which is preliminary data.</text>
</comment>
<dbReference type="AlphaFoldDB" id="A0A0F9TJS3"/>
<proteinExistence type="predicted"/>
<organism evidence="1">
    <name type="scientific">marine sediment metagenome</name>
    <dbReference type="NCBI Taxonomy" id="412755"/>
    <lineage>
        <taxon>unclassified sequences</taxon>
        <taxon>metagenomes</taxon>
        <taxon>ecological metagenomes</taxon>
    </lineage>
</organism>
<gene>
    <name evidence="1" type="ORF">LCGC14_0383160</name>
</gene>